<evidence type="ECO:0000256" key="1">
    <source>
        <dbReference type="RuleBase" id="RU362114"/>
    </source>
</evidence>
<dbReference type="PROSITE" id="PS50234">
    <property type="entry name" value="VWFA"/>
    <property type="match status" value="1"/>
</dbReference>
<feature type="domain" description="VWFA" evidence="4">
    <location>
        <begin position="937"/>
        <end position="1115"/>
    </location>
</feature>
<reference evidence="9" key="1">
    <citation type="submission" date="2012-12" db="EMBL/GenBank/DDBJ databases">
        <authorList>
            <person name="Hellsten U."/>
            <person name="Grimwood J."/>
            <person name="Chapman J.A."/>
            <person name="Shapiro H."/>
            <person name="Aerts A."/>
            <person name="Otillar R.P."/>
            <person name="Terry A.Y."/>
            <person name="Boore J.L."/>
            <person name="Simakov O."/>
            <person name="Marletaz F."/>
            <person name="Cho S.-J."/>
            <person name="Edsinger-Gonzales E."/>
            <person name="Havlak P."/>
            <person name="Kuo D.-H."/>
            <person name="Larsson T."/>
            <person name="Lv J."/>
            <person name="Arendt D."/>
            <person name="Savage R."/>
            <person name="Osoegawa K."/>
            <person name="de Jong P."/>
            <person name="Lindberg D.R."/>
            <person name="Seaver E.C."/>
            <person name="Weisblat D.A."/>
            <person name="Putnam N.H."/>
            <person name="Grigoriev I.V."/>
            <person name="Rokhsar D.S."/>
        </authorList>
    </citation>
    <scope>NUCLEOTIDE SEQUENCE</scope>
</reference>
<dbReference type="Pfam" id="PF00533">
    <property type="entry name" value="BRCT"/>
    <property type="match status" value="1"/>
</dbReference>
<reference evidence="7 9" key="2">
    <citation type="journal article" date="2013" name="Nature">
        <title>Insights into bilaterian evolution from three spiralian genomes.</title>
        <authorList>
            <person name="Simakov O."/>
            <person name="Marletaz F."/>
            <person name="Cho S.J."/>
            <person name="Edsinger-Gonzales E."/>
            <person name="Havlak P."/>
            <person name="Hellsten U."/>
            <person name="Kuo D.H."/>
            <person name="Larsson T."/>
            <person name="Lv J."/>
            <person name="Arendt D."/>
            <person name="Savage R."/>
            <person name="Osoegawa K."/>
            <person name="de Jong P."/>
            <person name="Grimwood J."/>
            <person name="Chapman J.A."/>
            <person name="Shapiro H."/>
            <person name="Aerts A."/>
            <person name="Otillar R.P."/>
            <person name="Terry A.Y."/>
            <person name="Boore J.L."/>
            <person name="Grigoriev I.V."/>
            <person name="Lindberg D.R."/>
            <person name="Seaver E.C."/>
            <person name="Weisblat D.A."/>
            <person name="Putnam N.H."/>
            <person name="Rokhsar D.S."/>
        </authorList>
    </citation>
    <scope>NUCLEOTIDE SEQUENCE</scope>
</reference>
<keyword evidence="1" id="KW-0520">NAD</keyword>
<gene>
    <name evidence="8" type="primary">20211519</name>
    <name evidence="7" type="ORF">HELRODRAFT_190218</name>
</gene>
<evidence type="ECO:0000259" key="4">
    <source>
        <dbReference type="PROSITE" id="PS50234"/>
    </source>
</evidence>
<dbReference type="eggNOG" id="KOG1037">
    <property type="taxonomic scope" value="Eukaryota"/>
</dbReference>
<feature type="domain" description="VIT" evidence="6">
    <location>
        <begin position="656"/>
        <end position="798"/>
    </location>
</feature>
<dbReference type="Proteomes" id="UP000015101">
    <property type="component" value="Unassembled WGS sequence"/>
</dbReference>
<dbReference type="SUPFAM" id="SSF56399">
    <property type="entry name" value="ADP-ribosylation"/>
    <property type="match status" value="1"/>
</dbReference>
<dbReference type="CTD" id="20211519"/>
<dbReference type="EMBL" id="AMQM01002768">
    <property type="status" value="NOT_ANNOTATED_CDS"/>
    <property type="molecule type" value="Genomic_DNA"/>
</dbReference>
<dbReference type="InterPro" id="IPR036465">
    <property type="entry name" value="vWFA_dom_sf"/>
</dbReference>
<evidence type="ECO:0000259" key="5">
    <source>
        <dbReference type="PROSITE" id="PS51059"/>
    </source>
</evidence>
<feature type="compositionally biased region" description="Pro residues" evidence="2">
    <location>
        <begin position="1538"/>
        <end position="1555"/>
    </location>
</feature>
<reference evidence="8" key="3">
    <citation type="submission" date="2015-06" db="UniProtKB">
        <authorList>
            <consortium name="EnsemblMetazoa"/>
        </authorList>
    </citation>
    <scope>IDENTIFICATION</scope>
</reference>
<feature type="domain" description="BRCT" evidence="3">
    <location>
        <begin position="1"/>
        <end position="94"/>
    </location>
</feature>
<dbReference type="InterPro" id="IPR001357">
    <property type="entry name" value="BRCT_dom"/>
</dbReference>
<dbReference type="InterPro" id="IPR012317">
    <property type="entry name" value="Poly(ADP-ribose)pol_cat_dom"/>
</dbReference>
<dbReference type="InParanoid" id="T1FRS2"/>
<dbReference type="GeneID" id="20211519"/>
<feature type="region of interest" description="Disordered" evidence="2">
    <location>
        <begin position="1524"/>
        <end position="1560"/>
    </location>
</feature>
<accession>T1FRS2</accession>
<keyword evidence="9" id="KW-1185">Reference proteome</keyword>
<dbReference type="PROSITE" id="PS51468">
    <property type="entry name" value="VIT"/>
    <property type="match status" value="1"/>
</dbReference>
<dbReference type="SUPFAM" id="SSF52113">
    <property type="entry name" value="BRCT domain"/>
    <property type="match status" value="1"/>
</dbReference>
<name>T1FRS2_HELRO</name>
<dbReference type="PANTHER" id="PTHR46530:SF1">
    <property type="entry name" value="PROTEIN MONO-ADP-RIBOSYLTRANSFERASE PARP4"/>
    <property type="match status" value="1"/>
</dbReference>
<dbReference type="GO" id="GO:0003950">
    <property type="term" value="F:NAD+ poly-ADP-ribosyltransferase activity"/>
    <property type="evidence" value="ECO:0007669"/>
    <property type="project" value="UniProtKB-UniRule"/>
</dbReference>
<evidence type="ECO:0000313" key="9">
    <source>
        <dbReference type="Proteomes" id="UP000015101"/>
    </source>
</evidence>
<organism evidence="8 9">
    <name type="scientific">Helobdella robusta</name>
    <name type="common">Californian leech</name>
    <dbReference type="NCBI Taxonomy" id="6412"/>
    <lineage>
        <taxon>Eukaryota</taxon>
        <taxon>Metazoa</taxon>
        <taxon>Spiralia</taxon>
        <taxon>Lophotrochozoa</taxon>
        <taxon>Annelida</taxon>
        <taxon>Clitellata</taxon>
        <taxon>Hirudinea</taxon>
        <taxon>Rhynchobdellida</taxon>
        <taxon>Glossiphoniidae</taxon>
        <taxon>Helobdella</taxon>
    </lineage>
</organism>
<dbReference type="PROSITE" id="PS50172">
    <property type="entry name" value="BRCT"/>
    <property type="match status" value="1"/>
</dbReference>
<dbReference type="Pfam" id="PF13768">
    <property type="entry name" value="VWA_3"/>
    <property type="match status" value="1"/>
</dbReference>
<dbReference type="SMART" id="SM00327">
    <property type="entry name" value="VWA"/>
    <property type="match status" value="1"/>
</dbReference>
<dbReference type="InterPro" id="IPR013694">
    <property type="entry name" value="VIT"/>
</dbReference>
<dbReference type="EC" id="2.4.2.-" evidence="1"/>
<dbReference type="Pfam" id="PF00644">
    <property type="entry name" value="PARP"/>
    <property type="match status" value="1"/>
</dbReference>
<feature type="domain" description="PARP catalytic" evidence="5">
    <location>
        <begin position="398"/>
        <end position="613"/>
    </location>
</feature>
<evidence type="ECO:0000313" key="8">
    <source>
        <dbReference type="EnsemblMetazoa" id="HelroP190218"/>
    </source>
</evidence>
<dbReference type="Gene3D" id="3.90.228.10">
    <property type="match status" value="1"/>
</dbReference>
<proteinExistence type="predicted"/>
<sequence length="1999" mass="224998">MGVFSGCTISLDFSNSTKVKEKNELRQLVTDAGGVLSFILNKQCKFLATNDAEKTKNSSKCQMAIKLDIAVVSTAYLYECVSAGALLDVARYKIIPSASELSFERGIISDGKMTKPGSTLSMLTASQSVNLKVWRATDARKPQFDEDDYHVVDYAVFLSSVKRVKQLKKILYEVLELHASEVPSSNKFYHFRIVSCTGQLNAENETLDSIDKLEYRYTDDSCTAMTTFSKLFDVISANSEMKPTSNPGKYACSVKLEEACLLRSKAMCMTINRPEDGNLVEQVWQESVGSLDNLLDCPLSTIKTKVDKVEAILVQIKQKLSGNSTKPSSSSSSSLLYANDNSKSLGQLLDEFYDLVPHKAAHQKMDVDSKWLASKFDLCQLIRDMLNLSETTGFSDKCPTITKYRSLKCSINLLDESESEYSDVINFINQSKLQQDGYPDISIKKIFSIHKPFEASLFQENTRKNFDKNDNTVRLFHCSRPENVVGILSRGLLLPKVLDERIGGPLNEVRRLGGGIYFAESASVSSLYSMKSDHTSSRYMFICEVNLGLEQEVTKECPELTSPPHGYHSVHALSSRKDPLSVFKDDEYVIYSTNQQMLKYLVEFNWSTDGVKCNEDLYPCVPLVGSELNAGVHEVSLKLMDLASDDVAKMADPLTKVKAGLLTSSGEESVPMKSVDVFVKMVDLVAEVVILQEYFEAKKAVKGVKTMPGEPTFTEVKYVLPLDDMATVCGFEAFINDKHIIAEVKEKEKARKEYKEAVSKGHGAYLMDQDEQVPDLFTISIGNLPDDCNAVIKITYVTELSVDAHGNICFKLPGCVAPWKQDDMMGDLTQRATRTDWVHSGDVTKTNLQVMVEMPSEIRSITSPTHVIRVKVETATKAVVETAPNVRLNRGFELVVALAQIHVPRMWVEQHPDQQDSRACMLTFYPEFESTSLDKYEIVFIVDQSQSMAHSKAFETARMVLMMFLKRLPDNCLFNIILYGTDFSRLFVASKHVNESTLKEARGFLEKSTSLLGNTDLFPILKKYLILSSPSLTRNLLLISDGYLDSEAEVFRIVKQFPDTTRLFSVGVGTTANNYCLKNLARVGHGTYEYFDDLFKFKWQAKVNSHLEKFIQPALSDISIEWQNFNDVVDIVQAPAMFSALFNNSRLVVYGFAPDCTMAKLRAKVKGREISTIVSTSELSITTGHVIHRLAARSIIQDWSCGTLSMNQLEDEVIKRLRMKYIINLSIQHSIITQYTSFIAVEERKENEQFHTIDKGKIVKDCVVDQLPYMDWRPTICRVKLLTHDGQSTYADIKESSTLKDLISMIPTIITSSSTDNFVLWTLTDAIFLNVADMEMNVWDLYGSLVDGVLCLPTSINITDEKSILSNADFRKEQVRLLLSSIDTISRGVFEKIFDHIPMKLETLHKSTEACLEGGQHEAVGFAYVDDDFSFRNLSKNVELQDDEDMPLHESEEENETGFISPLIITNGPFQQTHAPPPLSYAPHPSLHAPPHLLFGQPPSLAPLLPSQKALALQKVFHQVKLQKDSASEPSSLKLKFPPHPLATPAPPQPPPPPQQAAALTGRSMPTYSEMSAISSDQSTVAASFLESLPDSSSLRFRTAKNALVEETKLRRKQALPLKSDLPLPPSPLPRNSLLTNLLESACAKEFELSPPVMLGRKKTTVESSCFVASKSLRLLEPEQLQLQQQQQQQQKQQLQQLIQRQTVHEYRPFEKKPKDDHRFRRPKSDDKRIFNEIFLRKAVYNDYDYEDDGDGNSRADIVESCCSSKAPDLSRSSSSRSSSFKVCVADAAFKDGGWRSFYGKRKKYKLKRNIAADIASEKDESSCDDSLSSMVDMFEEGQLENQLEEDDGDEEDRATINNVKTFVKELDKLLALAIEDGQEVAYWEPNEEVESLLRCKVKVDIGDICKNFPGVYGADDFQRINRFYVLHLAVCHAIRTMKRLQLNFSKLASYIWDYLPYKKAVLICKLVYYFMTIRKMYPKIADGWSNDFGDEDMNKFSG</sequence>
<protein>
    <recommendedName>
        <fullName evidence="1">Poly [ADP-ribose] polymerase</fullName>
        <shortName evidence="1">PARP</shortName>
        <ecNumber evidence="1">2.4.2.-</ecNumber>
    </recommendedName>
</protein>
<keyword evidence="1" id="KW-0328">Glycosyltransferase</keyword>
<keyword evidence="1" id="KW-0808">Transferase</keyword>
<evidence type="ECO:0000259" key="3">
    <source>
        <dbReference type="PROSITE" id="PS50172"/>
    </source>
</evidence>
<dbReference type="OrthoDB" id="1729737at2759"/>
<evidence type="ECO:0000256" key="2">
    <source>
        <dbReference type="SAM" id="MobiDB-lite"/>
    </source>
</evidence>
<dbReference type="InterPro" id="IPR031273">
    <property type="entry name" value="PARP4"/>
</dbReference>
<dbReference type="STRING" id="6412.T1FRS2"/>
<dbReference type="EnsemblMetazoa" id="HelroT190218">
    <property type="protein sequence ID" value="HelroP190218"/>
    <property type="gene ID" value="HelroG190218"/>
</dbReference>
<dbReference type="Pfam" id="PF08487">
    <property type="entry name" value="VIT"/>
    <property type="match status" value="1"/>
</dbReference>
<dbReference type="SUPFAM" id="SSF53300">
    <property type="entry name" value="vWA-like"/>
    <property type="match status" value="1"/>
</dbReference>
<dbReference type="Gene3D" id="3.40.50.10190">
    <property type="entry name" value="BRCT domain"/>
    <property type="match status" value="1"/>
</dbReference>
<evidence type="ECO:0000313" key="7">
    <source>
        <dbReference type="EMBL" id="ESO10884.1"/>
    </source>
</evidence>
<dbReference type="SMART" id="SM00609">
    <property type="entry name" value="VIT"/>
    <property type="match status" value="1"/>
</dbReference>
<dbReference type="KEGG" id="hro:HELRODRAFT_190218"/>
<dbReference type="Gene3D" id="3.40.50.410">
    <property type="entry name" value="von Willebrand factor, type A domain"/>
    <property type="match status" value="1"/>
</dbReference>
<dbReference type="InterPro" id="IPR036616">
    <property type="entry name" value="Poly(ADP-ribose)pol_reg_dom_sf"/>
</dbReference>
<dbReference type="SUPFAM" id="SSF47587">
    <property type="entry name" value="Domain of poly(ADP-ribose) polymerase"/>
    <property type="match status" value="1"/>
</dbReference>
<dbReference type="InterPro" id="IPR002035">
    <property type="entry name" value="VWF_A"/>
</dbReference>
<dbReference type="PROSITE" id="PS51059">
    <property type="entry name" value="PARP_CATALYTIC"/>
    <property type="match status" value="1"/>
</dbReference>
<dbReference type="EMBL" id="KB095858">
    <property type="protein sequence ID" value="ESO10884.1"/>
    <property type="molecule type" value="Genomic_DNA"/>
</dbReference>
<dbReference type="RefSeq" id="XP_009011153.1">
    <property type="nucleotide sequence ID" value="XM_009012905.1"/>
</dbReference>
<evidence type="ECO:0000259" key="6">
    <source>
        <dbReference type="PROSITE" id="PS51468"/>
    </source>
</evidence>
<dbReference type="PANTHER" id="PTHR46530">
    <property type="entry name" value="PROTEIN MONO-ADP-RIBOSYLTRANSFERASE PARP4"/>
    <property type="match status" value="1"/>
</dbReference>
<dbReference type="SMART" id="SM00292">
    <property type="entry name" value="BRCT"/>
    <property type="match status" value="1"/>
</dbReference>
<dbReference type="HOGENOM" id="CLU_233949_0_0_1"/>
<dbReference type="InterPro" id="IPR036420">
    <property type="entry name" value="BRCT_dom_sf"/>
</dbReference>